<evidence type="ECO:0000256" key="1">
    <source>
        <dbReference type="SAM" id="MobiDB-lite"/>
    </source>
</evidence>
<keyword evidence="2" id="KW-0812">Transmembrane</keyword>
<accession>A0A7S0G754</accession>
<keyword evidence="2" id="KW-1133">Transmembrane helix</keyword>
<dbReference type="AlphaFoldDB" id="A0A7S0G754"/>
<proteinExistence type="predicted"/>
<evidence type="ECO:0000313" key="3">
    <source>
        <dbReference type="EMBL" id="CAD8402925.1"/>
    </source>
</evidence>
<feature type="compositionally biased region" description="Basic and acidic residues" evidence="1">
    <location>
        <begin position="37"/>
        <end position="62"/>
    </location>
</feature>
<protein>
    <submittedName>
        <fullName evidence="3">Uncharacterized protein</fullName>
    </submittedName>
</protein>
<dbReference type="EMBL" id="HBEK01023573">
    <property type="protein sequence ID" value="CAD8402925.1"/>
    <property type="molecule type" value="Transcribed_RNA"/>
</dbReference>
<feature type="region of interest" description="Disordered" evidence="1">
    <location>
        <begin position="37"/>
        <end position="66"/>
    </location>
</feature>
<reference evidence="3" key="1">
    <citation type="submission" date="2021-01" db="EMBL/GenBank/DDBJ databases">
        <authorList>
            <person name="Corre E."/>
            <person name="Pelletier E."/>
            <person name="Niang G."/>
            <person name="Scheremetjew M."/>
            <person name="Finn R."/>
            <person name="Kale V."/>
            <person name="Holt S."/>
            <person name="Cochrane G."/>
            <person name="Meng A."/>
            <person name="Brown T."/>
            <person name="Cohen L."/>
        </authorList>
    </citation>
    <scope>NUCLEOTIDE SEQUENCE</scope>
    <source>
        <strain evidence="3">UTEX LB 2760</strain>
    </source>
</reference>
<keyword evidence="2" id="KW-0472">Membrane</keyword>
<organism evidence="3">
    <name type="scientific">Rhodosorus marinus</name>
    <dbReference type="NCBI Taxonomy" id="101924"/>
    <lineage>
        <taxon>Eukaryota</taxon>
        <taxon>Rhodophyta</taxon>
        <taxon>Stylonematophyceae</taxon>
        <taxon>Stylonematales</taxon>
        <taxon>Stylonemataceae</taxon>
        <taxon>Rhodosorus</taxon>
    </lineage>
</organism>
<gene>
    <name evidence="3" type="ORF">RMAR0315_LOCUS12930</name>
</gene>
<evidence type="ECO:0000256" key="2">
    <source>
        <dbReference type="SAM" id="Phobius"/>
    </source>
</evidence>
<feature type="transmembrane region" description="Helical" evidence="2">
    <location>
        <begin position="160"/>
        <end position="180"/>
    </location>
</feature>
<name>A0A7S0G754_9RHOD</name>
<sequence length="203" mass="22346">MESISNLPVLDEFLEVSRVSKLFSRLSGGDLDVRKRDFASSRKSKSAELKSSSKDSAVESWRRSGKMKSSDFKANSEILVKSDISDESSVESDAFQSTSRGWSHDLWKKDRVLNTLKVSEHLDSEDGDGDLPMSPVSSSSAVKSIEFEKVAKAQISPTPLLMVLSLLMLVLLVIFCVEALEASNFAEFERSLLESAAFRAASI</sequence>